<keyword evidence="3" id="KW-1185">Reference proteome</keyword>
<evidence type="ECO:0000313" key="2">
    <source>
        <dbReference type="EMBL" id="CUU57362.1"/>
    </source>
</evidence>
<gene>
    <name evidence="2" type="ORF">Ga0074812_11222</name>
</gene>
<accession>A0A0S4QQQ2</accession>
<reference evidence="3" key="1">
    <citation type="submission" date="2015-11" db="EMBL/GenBank/DDBJ databases">
        <authorList>
            <person name="Varghese N."/>
        </authorList>
    </citation>
    <scope>NUCLEOTIDE SEQUENCE [LARGE SCALE GENOMIC DNA]</scope>
    <source>
        <strain evidence="3">DSM 45899</strain>
    </source>
</reference>
<dbReference type="Gene3D" id="3.10.450.50">
    <property type="match status" value="1"/>
</dbReference>
<dbReference type="Pfam" id="PF12680">
    <property type="entry name" value="SnoaL_2"/>
    <property type="match status" value="1"/>
</dbReference>
<dbReference type="RefSeq" id="WP_091278703.1">
    <property type="nucleotide sequence ID" value="NZ_FAOZ01000012.1"/>
</dbReference>
<sequence>MPDTTALATPKEIVAAFTEAMYTRDWERARTFFGPDSVYWDVPTGPTVAARGPEDIIARATSVLDALVFYGNDHLRTVAAGDTVMTEHAEIWQFAGGEKIVLPCVSVQVVRDGVIAIWKDYWDLQALLTKAPPSWIANLGRDRSWLYDATGVR</sequence>
<protein>
    <submittedName>
        <fullName evidence="2">Limonene-1,2-epoxide hydrolase</fullName>
    </submittedName>
</protein>
<name>A0A0S4QQQ2_9ACTN</name>
<proteinExistence type="predicted"/>
<dbReference type="GO" id="GO:0016787">
    <property type="term" value="F:hydrolase activity"/>
    <property type="evidence" value="ECO:0007669"/>
    <property type="project" value="UniProtKB-KW"/>
</dbReference>
<dbReference type="Proteomes" id="UP000198802">
    <property type="component" value="Unassembled WGS sequence"/>
</dbReference>
<dbReference type="SUPFAM" id="SSF54427">
    <property type="entry name" value="NTF2-like"/>
    <property type="match status" value="1"/>
</dbReference>
<evidence type="ECO:0000259" key="1">
    <source>
        <dbReference type="Pfam" id="PF12680"/>
    </source>
</evidence>
<keyword evidence="2" id="KW-0378">Hydrolase</keyword>
<dbReference type="InterPro" id="IPR037401">
    <property type="entry name" value="SnoaL-like"/>
</dbReference>
<feature type="domain" description="SnoaL-like" evidence="1">
    <location>
        <begin position="14"/>
        <end position="116"/>
    </location>
</feature>
<dbReference type="AlphaFoldDB" id="A0A0S4QQQ2"/>
<dbReference type="EMBL" id="FAOZ01000012">
    <property type="protein sequence ID" value="CUU57362.1"/>
    <property type="molecule type" value="Genomic_DNA"/>
</dbReference>
<dbReference type="InterPro" id="IPR032710">
    <property type="entry name" value="NTF2-like_dom_sf"/>
</dbReference>
<organism evidence="2 3">
    <name type="scientific">Parafrankia irregularis</name>
    <dbReference type="NCBI Taxonomy" id="795642"/>
    <lineage>
        <taxon>Bacteria</taxon>
        <taxon>Bacillati</taxon>
        <taxon>Actinomycetota</taxon>
        <taxon>Actinomycetes</taxon>
        <taxon>Frankiales</taxon>
        <taxon>Frankiaceae</taxon>
        <taxon>Parafrankia</taxon>
    </lineage>
</organism>
<evidence type="ECO:0000313" key="3">
    <source>
        <dbReference type="Proteomes" id="UP000198802"/>
    </source>
</evidence>